<keyword evidence="9" id="KW-0472">Membrane</keyword>
<dbReference type="PANTHER" id="PTHR24282:SF211">
    <property type="entry name" value="CYTOCHROME P450-RELATED"/>
    <property type="match status" value="1"/>
</dbReference>
<evidence type="ECO:0000256" key="11">
    <source>
        <dbReference type="SAM" id="SignalP"/>
    </source>
</evidence>
<evidence type="ECO:0000256" key="3">
    <source>
        <dbReference type="ARBA" id="ARBA00022617"/>
    </source>
</evidence>
<feature type="chain" id="PRO_5042076023" description="Cytochrome P450" evidence="11">
    <location>
        <begin position="23"/>
        <end position="450"/>
    </location>
</feature>
<dbReference type="GO" id="GO:0017000">
    <property type="term" value="P:antibiotic biosynthetic process"/>
    <property type="evidence" value="ECO:0007669"/>
    <property type="project" value="UniProtKB-KW"/>
</dbReference>
<evidence type="ECO:0000256" key="5">
    <source>
        <dbReference type="ARBA" id="ARBA00022723"/>
    </source>
</evidence>
<keyword evidence="5" id="KW-0479">Metal-binding</keyword>
<evidence type="ECO:0000256" key="10">
    <source>
        <dbReference type="ARBA" id="ARBA00023194"/>
    </source>
</evidence>
<dbReference type="InterPro" id="IPR001128">
    <property type="entry name" value="Cyt_P450"/>
</dbReference>
<name>A0AAE0MS70_9PEZI</name>
<gene>
    <name evidence="12" type="ORF">B0H65DRAFT_574196</name>
</gene>
<sequence>MLIAFVALLFLLLAFGLHHILSHQTRLLHQIFNQNIFITRQIARLIGPPDPEALLTIPDSIPDSTSASKASVAQALASQRVEYARSIIDFSYAGPKLELEDRLRLRALANSRLVAAFGINTSLTSSSVTVHKEFRKLASASISKSNADWQKLYGVSMDFLQHEKARDGRTSVRLAGCVRCLCFVVVLVSQFGADDKKVDRSLVKRITDEINAQWLKSKEDGEAVKTCDNLNYDLGMLFGNLKTSVVGENDTGKDIDPSEALGLIMPQYETLWRVVLLTYVTAYHRQFDRWSLEKRVKDIPYCLGNAATEKEALKLAMEGLRLYPSNNSIYRIRAVPGPEPPISANVQACHRDFDVWGSDALEFRPERFDNLTPLQEKAYFPFSLGSHKCPAFGGFGNRMVTMLVVSMGRALSPETGKPNFRDAKLDNEVEISLPTGRDEMEKWSWDMVRV</sequence>
<comment type="pathway">
    <text evidence="2">Antibiotic biosynthesis.</text>
</comment>
<dbReference type="GO" id="GO:0020037">
    <property type="term" value="F:heme binding"/>
    <property type="evidence" value="ECO:0007669"/>
    <property type="project" value="InterPro"/>
</dbReference>
<dbReference type="Pfam" id="PF00067">
    <property type="entry name" value="p450"/>
    <property type="match status" value="1"/>
</dbReference>
<dbReference type="GO" id="GO:0016020">
    <property type="term" value="C:membrane"/>
    <property type="evidence" value="ECO:0007669"/>
    <property type="project" value="UniProtKB-SubCell"/>
</dbReference>
<dbReference type="GeneID" id="87867728"/>
<dbReference type="PANTHER" id="PTHR24282">
    <property type="entry name" value="CYTOCHROME P450 FAMILY MEMBER"/>
    <property type="match status" value="1"/>
</dbReference>
<keyword evidence="6" id="KW-1133">Transmembrane helix</keyword>
<keyword evidence="10" id="KW-0045">Antibiotic biosynthesis</keyword>
<evidence type="ECO:0000256" key="6">
    <source>
        <dbReference type="ARBA" id="ARBA00022989"/>
    </source>
</evidence>
<protein>
    <recommendedName>
        <fullName evidence="14">Cytochrome P450</fullName>
    </recommendedName>
</protein>
<organism evidence="12 13">
    <name type="scientific">Neurospora tetraspora</name>
    <dbReference type="NCBI Taxonomy" id="94610"/>
    <lineage>
        <taxon>Eukaryota</taxon>
        <taxon>Fungi</taxon>
        <taxon>Dikarya</taxon>
        <taxon>Ascomycota</taxon>
        <taxon>Pezizomycotina</taxon>
        <taxon>Sordariomycetes</taxon>
        <taxon>Sordariomycetidae</taxon>
        <taxon>Sordariales</taxon>
        <taxon>Sordariaceae</taxon>
        <taxon>Neurospora</taxon>
    </lineage>
</organism>
<keyword evidence="3" id="KW-0349">Heme</keyword>
<evidence type="ECO:0000256" key="8">
    <source>
        <dbReference type="ARBA" id="ARBA00023004"/>
    </source>
</evidence>
<evidence type="ECO:0000256" key="4">
    <source>
        <dbReference type="ARBA" id="ARBA00022692"/>
    </source>
</evidence>
<feature type="signal peptide" evidence="11">
    <location>
        <begin position="1"/>
        <end position="22"/>
    </location>
</feature>
<keyword evidence="7" id="KW-0560">Oxidoreductase</keyword>
<dbReference type="AlphaFoldDB" id="A0AAE0MS70"/>
<dbReference type="GO" id="GO:0004497">
    <property type="term" value="F:monooxygenase activity"/>
    <property type="evidence" value="ECO:0007669"/>
    <property type="project" value="InterPro"/>
</dbReference>
<reference evidence="12" key="2">
    <citation type="submission" date="2023-06" db="EMBL/GenBank/DDBJ databases">
        <authorList>
            <consortium name="Lawrence Berkeley National Laboratory"/>
            <person name="Haridas S."/>
            <person name="Hensen N."/>
            <person name="Bonometti L."/>
            <person name="Westerberg I."/>
            <person name="Brannstrom I.O."/>
            <person name="Guillou S."/>
            <person name="Cros-Aarteil S."/>
            <person name="Calhoun S."/>
            <person name="Kuo A."/>
            <person name="Mondo S."/>
            <person name="Pangilinan J."/>
            <person name="Riley R."/>
            <person name="Labutti K."/>
            <person name="Andreopoulos B."/>
            <person name="Lipzen A."/>
            <person name="Chen C."/>
            <person name="Yanf M."/>
            <person name="Daum C."/>
            <person name="Ng V."/>
            <person name="Clum A."/>
            <person name="Steindorff A."/>
            <person name="Ohm R."/>
            <person name="Martin F."/>
            <person name="Silar P."/>
            <person name="Natvig D."/>
            <person name="Lalanne C."/>
            <person name="Gautier V."/>
            <person name="Ament-Velasquez S.L."/>
            <person name="Kruys A."/>
            <person name="Hutchinson M.I."/>
            <person name="Powell A.J."/>
            <person name="Barry K."/>
            <person name="Miller A.N."/>
            <person name="Grigoriev I.V."/>
            <person name="Debuchy R."/>
            <person name="Gladieux P."/>
            <person name="Thoren M.H."/>
            <person name="Johannesson H."/>
        </authorList>
    </citation>
    <scope>NUCLEOTIDE SEQUENCE</scope>
    <source>
        <strain evidence="12">CBS 560.94</strain>
    </source>
</reference>
<reference evidence="12" key="1">
    <citation type="journal article" date="2023" name="Mol. Phylogenet. Evol.">
        <title>Genome-scale phylogeny and comparative genomics of the fungal order Sordariales.</title>
        <authorList>
            <person name="Hensen N."/>
            <person name="Bonometti L."/>
            <person name="Westerberg I."/>
            <person name="Brannstrom I.O."/>
            <person name="Guillou S."/>
            <person name="Cros-Aarteil S."/>
            <person name="Calhoun S."/>
            <person name="Haridas S."/>
            <person name="Kuo A."/>
            <person name="Mondo S."/>
            <person name="Pangilinan J."/>
            <person name="Riley R."/>
            <person name="LaButti K."/>
            <person name="Andreopoulos B."/>
            <person name="Lipzen A."/>
            <person name="Chen C."/>
            <person name="Yan M."/>
            <person name="Daum C."/>
            <person name="Ng V."/>
            <person name="Clum A."/>
            <person name="Steindorff A."/>
            <person name="Ohm R.A."/>
            <person name="Martin F."/>
            <person name="Silar P."/>
            <person name="Natvig D.O."/>
            <person name="Lalanne C."/>
            <person name="Gautier V."/>
            <person name="Ament-Velasquez S.L."/>
            <person name="Kruys A."/>
            <person name="Hutchinson M.I."/>
            <person name="Powell A.J."/>
            <person name="Barry K."/>
            <person name="Miller A.N."/>
            <person name="Grigoriev I.V."/>
            <person name="Debuchy R."/>
            <person name="Gladieux P."/>
            <person name="Hiltunen Thoren M."/>
            <person name="Johannesson H."/>
        </authorList>
    </citation>
    <scope>NUCLEOTIDE SEQUENCE</scope>
    <source>
        <strain evidence="12">CBS 560.94</strain>
    </source>
</reference>
<dbReference type="GO" id="GO:0005506">
    <property type="term" value="F:iron ion binding"/>
    <property type="evidence" value="ECO:0007669"/>
    <property type="project" value="InterPro"/>
</dbReference>
<keyword evidence="13" id="KW-1185">Reference proteome</keyword>
<evidence type="ECO:0000313" key="12">
    <source>
        <dbReference type="EMBL" id="KAK3345353.1"/>
    </source>
</evidence>
<dbReference type="GO" id="GO:0016705">
    <property type="term" value="F:oxidoreductase activity, acting on paired donors, with incorporation or reduction of molecular oxygen"/>
    <property type="evidence" value="ECO:0007669"/>
    <property type="project" value="InterPro"/>
</dbReference>
<evidence type="ECO:0000256" key="9">
    <source>
        <dbReference type="ARBA" id="ARBA00023136"/>
    </source>
</evidence>
<evidence type="ECO:0000256" key="7">
    <source>
        <dbReference type="ARBA" id="ARBA00023002"/>
    </source>
</evidence>
<dbReference type="InterPro" id="IPR036396">
    <property type="entry name" value="Cyt_P450_sf"/>
</dbReference>
<proteinExistence type="predicted"/>
<evidence type="ECO:0008006" key="14">
    <source>
        <dbReference type="Google" id="ProtNLM"/>
    </source>
</evidence>
<comment type="caution">
    <text evidence="12">The sequence shown here is derived from an EMBL/GenBank/DDBJ whole genome shotgun (WGS) entry which is preliminary data.</text>
</comment>
<comment type="subcellular location">
    <subcellularLocation>
        <location evidence="1">Membrane</location>
    </subcellularLocation>
</comment>
<dbReference type="Gene3D" id="1.10.630.10">
    <property type="entry name" value="Cytochrome P450"/>
    <property type="match status" value="1"/>
</dbReference>
<dbReference type="EMBL" id="JAUEPP010000004">
    <property type="protein sequence ID" value="KAK3345353.1"/>
    <property type="molecule type" value="Genomic_DNA"/>
</dbReference>
<accession>A0AAE0MS70</accession>
<evidence type="ECO:0000256" key="1">
    <source>
        <dbReference type="ARBA" id="ARBA00004370"/>
    </source>
</evidence>
<dbReference type="SUPFAM" id="SSF48264">
    <property type="entry name" value="Cytochrome P450"/>
    <property type="match status" value="1"/>
</dbReference>
<keyword evidence="8" id="KW-0408">Iron</keyword>
<dbReference type="Proteomes" id="UP001278500">
    <property type="component" value="Unassembled WGS sequence"/>
</dbReference>
<keyword evidence="4" id="KW-0812">Transmembrane</keyword>
<keyword evidence="11" id="KW-0732">Signal</keyword>
<evidence type="ECO:0000256" key="2">
    <source>
        <dbReference type="ARBA" id="ARBA00004792"/>
    </source>
</evidence>
<evidence type="ECO:0000313" key="13">
    <source>
        <dbReference type="Proteomes" id="UP001278500"/>
    </source>
</evidence>
<dbReference type="InterPro" id="IPR050665">
    <property type="entry name" value="Cytochrome_P450_Monooxygen"/>
</dbReference>
<dbReference type="RefSeq" id="XP_062681966.1">
    <property type="nucleotide sequence ID" value="XM_062830574.1"/>
</dbReference>